<dbReference type="RefSeq" id="XP_073801054.1">
    <property type="nucleotide sequence ID" value="XM_073944953.1"/>
</dbReference>
<reference evidence="2" key="1">
    <citation type="submission" date="2025-08" db="UniProtKB">
        <authorList>
            <consortium name="RefSeq"/>
        </authorList>
    </citation>
    <scope>IDENTIFICATION</scope>
    <source>
        <strain evidence="2">Tuebingen</strain>
        <tissue evidence="2">Fibroblasts and whole tissue</tissue>
    </source>
</reference>
<keyword evidence="1" id="KW-1185">Reference proteome</keyword>
<protein>
    <submittedName>
        <fullName evidence="2">Dynein axonemal assembly factor 8 isoform X2</fullName>
    </submittedName>
</protein>
<evidence type="ECO:0000313" key="2">
    <source>
        <dbReference type="RefSeq" id="XP_073801054.1"/>
    </source>
</evidence>
<accession>A0AC58J3L4</accession>
<name>A0AC58J3L4_DANRE</name>
<organism evidence="1 2">
    <name type="scientific">Danio rerio</name>
    <name type="common">Zebrafish</name>
    <name type="synonym">Brachydanio rerio</name>
    <dbReference type="NCBI Taxonomy" id="7955"/>
    <lineage>
        <taxon>Eukaryota</taxon>
        <taxon>Metazoa</taxon>
        <taxon>Chordata</taxon>
        <taxon>Craniata</taxon>
        <taxon>Vertebrata</taxon>
        <taxon>Euteleostomi</taxon>
        <taxon>Actinopterygii</taxon>
        <taxon>Neopterygii</taxon>
        <taxon>Teleostei</taxon>
        <taxon>Ostariophysi</taxon>
        <taxon>Cypriniformes</taxon>
        <taxon>Danionidae</taxon>
        <taxon>Danioninae</taxon>
        <taxon>Danio</taxon>
    </lineage>
</organism>
<evidence type="ECO:0000313" key="1">
    <source>
        <dbReference type="Proteomes" id="UP000000437"/>
    </source>
</evidence>
<dbReference type="Proteomes" id="UP000000437">
    <property type="component" value="Chromosome 3"/>
</dbReference>
<proteinExistence type="predicted"/>
<gene>
    <name evidence="2" type="primary">LOC101882899</name>
</gene>
<sequence>MIQNSGETEDRVSHIQTSSTASLCATVKGDLFLLVSPVVGPCCYSYILSACAKTGFSLLGLQRVQLSRKQAQSLGLTTRQVAAFCHAPTVSLDGEQVELSSHCLVLLMRRESTVRYSSRLPIGLMNELVVEGLIGSIQARFTDVVGPEVCFYTIPYSKNHHNVLGGHMWTVPESSHMVLSKYAYPSCPDAEQVVILTLTGQNIMENEIKFLHKVLRDPAGQEEFELLALKWVSQLSQRQAQELNPFEIGDREWQNSVQSLTSTPALILALRRVRAFITLRQQLPHNYPGSLRVLMSPTPETAFRQTCLFFSEAELVPDHSSRPLLKFLPPHHIDTTGHSLYSYMTLGPQPLLTLALFKPGAWRQCFGKILTLIKQNGYTLVGLRVLLLDSTMASALIHSPEKQDPTEELEYLRSGPSLALGLLRVNAVMRLWELMGPEDPIEARTVDQTLWRAQFGSDRLHNGIYGSRSYRNAIEDMKLLFPSGVCCAETSLMRYEQISSLQSDPEASLDHDHLHTSQTAVKFSSEFGQVPAGPLVCTALCQTTCLLIPSSLLQQSQPPLFSELLQRLFRTGCHLLAGRLCMLDKKQRRHMCELLRASAGEELLHEGPCLAIVLQADNAATCFDIILERVCRERPDFRRVTRKLLYPRFKKEAVKLLCYLFDDFGLDSHHRIALQ</sequence>